<dbReference type="InterPro" id="IPR011249">
    <property type="entry name" value="Metalloenz_LuxS/M16"/>
</dbReference>
<evidence type="ECO:0000256" key="3">
    <source>
        <dbReference type="ARBA" id="ARBA00022801"/>
    </source>
</evidence>
<reference evidence="11 12" key="1">
    <citation type="submission" date="2013-08" db="EMBL/GenBank/DDBJ databases">
        <authorList>
            <person name="Durkin A.S."/>
            <person name="Haft D.R."/>
            <person name="McCorrison J."/>
            <person name="Torralba M."/>
            <person name="Gillis M."/>
            <person name="Haft D.H."/>
            <person name="Methe B."/>
            <person name="Sutton G."/>
            <person name="Nelson K.E."/>
        </authorList>
    </citation>
    <scope>NUCLEOTIDE SEQUENCE [LARGE SCALE GENOMIC DNA]</scope>
    <source>
        <strain evidence="10 12">ATCC 35536</strain>
        <strain evidence="9 11">VPI DR56BR1116</strain>
    </source>
</reference>
<dbReference type="STRING" id="1125725.HMPREF1325_0237"/>
<dbReference type="Pfam" id="PF00675">
    <property type="entry name" value="Peptidase_M16"/>
    <property type="match status" value="1"/>
</dbReference>
<dbReference type="PANTHER" id="PTHR43690">
    <property type="entry name" value="NARDILYSIN"/>
    <property type="match status" value="1"/>
</dbReference>
<gene>
    <name evidence="10" type="ORF">HMPREF0860_1000</name>
    <name evidence="9" type="ORF">HMPREF1325_0237</name>
</gene>
<dbReference type="RefSeq" id="WP_021329085.1">
    <property type="nucleotide sequence ID" value="NZ_AUZJ01000001.1"/>
</dbReference>
<dbReference type="EC" id="3.4.24.-" evidence="9"/>
<evidence type="ECO:0000256" key="2">
    <source>
        <dbReference type="ARBA" id="ARBA00022670"/>
    </source>
</evidence>
<dbReference type="InterPro" id="IPR007863">
    <property type="entry name" value="Peptidase_M16_C"/>
</dbReference>
<dbReference type="Proteomes" id="UP000016412">
    <property type="component" value="Unassembled WGS sequence"/>
</dbReference>
<dbReference type="AlphaFoldDB" id="U1FPX9"/>
<comment type="caution">
    <text evidence="9">The sequence shown here is derived from an EMBL/GenBank/DDBJ whole genome shotgun (WGS) entry which is preliminary data.</text>
</comment>
<evidence type="ECO:0000313" key="12">
    <source>
        <dbReference type="Proteomes" id="UP000016646"/>
    </source>
</evidence>
<keyword evidence="5" id="KW-0482">Metalloprotease</keyword>
<dbReference type="SUPFAM" id="SSF63411">
    <property type="entry name" value="LuxS/MPP-like metallohydrolase"/>
    <property type="match status" value="2"/>
</dbReference>
<dbReference type="GO" id="GO:0006508">
    <property type="term" value="P:proteolysis"/>
    <property type="evidence" value="ECO:0007669"/>
    <property type="project" value="UniProtKB-KW"/>
</dbReference>
<feature type="signal peptide" evidence="6">
    <location>
        <begin position="1"/>
        <end position="22"/>
    </location>
</feature>
<evidence type="ECO:0000313" key="11">
    <source>
        <dbReference type="Proteomes" id="UP000016412"/>
    </source>
</evidence>
<dbReference type="PATRIC" id="fig|1125725.3.peg.8"/>
<keyword evidence="6" id="KW-0732">Signal</keyword>
<dbReference type="Pfam" id="PF05193">
    <property type="entry name" value="Peptidase_M16_C"/>
    <property type="match status" value="1"/>
</dbReference>
<dbReference type="PANTHER" id="PTHR43690:SF17">
    <property type="entry name" value="PROTEIN YHJJ"/>
    <property type="match status" value="1"/>
</dbReference>
<keyword evidence="12" id="KW-1185">Reference proteome</keyword>
<protein>
    <submittedName>
        <fullName evidence="9">Peptidase, M16 family</fullName>
        <ecNumber evidence="9">3.4.24.-</ecNumber>
    </submittedName>
</protein>
<evidence type="ECO:0000313" key="9">
    <source>
        <dbReference type="EMBL" id="ERF61958.1"/>
    </source>
</evidence>
<accession>U1FPX9</accession>
<dbReference type="GO" id="GO:0008237">
    <property type="term" value="F:metallopeptidase activity"/>
    <property type="evidence" value="ECO:0007669"/>
    <property type="project" value="UniProtKB-KW"/>
</dbReference>
<feature type="chain" id="PRO_5004611375" evidence="6">
    <location>
        <begin position="23"/>
        <end position="491"/>
    </location>
</feature>
<evidence type="ECO:0000259" key="7">
    <source>
        <dbReference type="Pfam" id="PF00675"/>
    </source>
</evidence>
<evidence type="ECO:0000256" key="4">
    <source>
        <dbReference type="ARBA" id="ARBA00022833"/>
    </source>
</evidence>
<feature type="domain" description="Peptidase M16 N-terminal" evidence="7">
    <location>
        <begin position="43"/>
        <end position="160"/>
    </location>
</feature>
<organism evidence="9 11">
    <name type="scientific">Treponema socranskii subsp. socranskii VPI DR56BR1116 = ATCC 35536</name>
    <dbReference type="NCBI Taxonomy" id="1125725"/>
    <lineage>
        <taxon>Bacteria</taxon>
        <taxon>Pseudomonadati</taxon>
        <taxon>Spirochaetota</taxon>
        <taxon>Spirochaetia</taxon>
        <taxon>Spirochaetales</taxon>
        <taxon>Treponemataceae</taxon>
        <taxon>Treponema</taxon>
    </lineage>
</organism>
<dbReference type="EMBL" id="AUZJ01000001">
    <property type="protein sequence ID" value="ERF61958.1"/>
    <property type="molecule type" value="Genomic_DNA"/>
</dbReference>
<keyword evidence="3 9" id="KW-0378">Hydrolase</keyword>
<keyword evidence="4" id="KW-0862">Zinc</keyword>
<evidence type="ECO:0000256" key="1">
    <source>
        <dbReference type="ARBA" id="ARBA00007261"/>
    </source>
</evidence>
<dbReference type="InterPro" id="IPR011765">
    <property type="entry name" value="Pept_M16_N"/>
</dbReference>
<dbReference type="InterPro" id="IPR050626">
    <property type="entry name" value="Peptidase_M16"/>
</dbReference>
<comment type="similarity">
    <text evidence="1">Belongs to the peptidase M16 family.</text>
</comment>
<dbReference type="Gene3D" id="3.30.830.10">
    <property type="entry name" value="Metalloenzyme, LuxS/M16 peptidase-like"/>
    <property type="match status" value="2"/>
</dbReference>
<dbReference type="EMBL" id="AVQI01000067">
    <property type="protein sequence ID" value="ERK00368.1"/>
    <property type="molecule type" value="Genomic_DNA"/>
</dbReference>
<sequence length="491" mass="56013">MTFLKRTVFTLFFLSAAFFSFAEKTPIENVHRYKLENGLDVYVVENHAAPLAYIEIAVKAGGIAQTSENAGLFHLYEHMMFKGNAKYPNAASVQRAISDMGVPDWNGTTGAECVNYYFTVPSALLREGMEFWSYAIRSPLLDEAEFEREKKVVLSEIEGGLSDPNTIYRYDIQKTLFPKYPWRCDPAGSPAVVRNATLDQIRAIQKTYYIPNNASLFIAGDVNPESVHALAKELYGSWERGKDPWVPPIEQQPVNPLPHTTFRVMPYDRISIDTAQVSVIWRGPDAGYDRKATYAADMLGYFFDDPDGIYVRTMMQNEALGIPDPEYLWEGYMTTRATSTLSFGALLLSPENDLPQRAALFYTTLTENIVERIRGDAAIFSTRQFSRVYQKIKDTFIDDAETAERVKTSLRFWWITADADYYYRYLDNMMKIDKDDIDRFLTEYVSERNALVTVLVNPAVYEKQKEAFAAAGFSEITADTAFWYKDTEAIK</sequence>
<evidence type="ECO:0000256" key="6">
    <source>
        <dbReference type="SAM" id="SignalP"/>
    </source>
</evidence>
<dbReference type="GO" id="GO:0046872">
    <property type="term" value="F:metal ion binding"/>
    <property type="evidence" value="ECO:0007669"/>
    <property type="project" value="InterPro"/>
</dbReference>
<evidence type="ECO:0000313" key="10">
    <source>
        <dbReference type="EMBL" id="ERK00368.1"/>
    </source>
</evidence>
<feature type="domain" description="Peptidase M16 C-terminal" evidence="8">
    <location>
        <begin position="196"/>
        <end position="303"/>
    </location>
</feature>
<name>U1FPX9_TRESO</name>
<keyword evidence="2" id="KW-0645">Protease</keyword>
<evidence type="ECO:0000259" key="8">
    <source>
        <dbReference type="Pfam" id="PF05193"/>
    </source>
</evidence>
<dbReference type="Proteomes" id="UP000016646">
    <property type="component" value="Unassembled WGS sequence"/>
</dbReference>
<evidence type="ECO:0000256" key="5">
    <source>
        <dbReference type="ARBA" id="ARBA00023049"/>
    </source>
</evidence>
<dbReference type="eggNOG" id="COG0612">
    <property type="taxonomic scope" value="Bacteria"/>
</dbReference>
<proteinExistence type="inferred from homology"/>